<accession>A0ACD1E493</accession>
<gene>
    <name evidence="1" type="ORF">KM842_00440</name>
</gene>
<protein>
    <submittedName>
        <fullName evidence="1">Uncharacterized protein</fullName>
    </submittedName>
</protein>
<dbReference type="Proteomes" id="UP000681794">
    <property type="component" value="Chromosome"/>
</dbReference>
<name>A0ACD1E493_9MICO</name>
<sequence length="118" mass="12442">MTEHIIEFVARDRTGITTVVTADGVSDADTVIRAISAGHSGYAVAASGIRPAPVRSLMALGTPYLFANWDGSKRNNLHDLAFTAPIRTVPSAPSAGVRFRTAVVASLASLFGRSHHRA</sequence>
<evidence type="ECO:0000313" key="2">
    <source>
        <dbReference type="Proteomes" id="UP000681794"/>
    </source>
</evidence>
<organism evidence="1 2">
    <name type="scientific">Curtobacterium aetherium</name>
    <dbReference type="NCBI Taxonomy" id="2841594"/>
    <lineage>
        <taxon>Bacteria</taxon>
        <taxon>Bacillati</taxon>
        <taxon>Actinomycetota</taxon>
        <taxon>Actinomycetes</taxon>
        <taxon>Micrococcales</taxon>
        <taxon>Microbacteriaceae</taxon>
        <taxon>Curtobacterium</taxon>
    </lineage>
</organism>
<dbReference type="EMBL" id="CP076544">
    <property type="protein sequence ID" value="QWS33730.1"/>
    <property type="molecule type" value="Genomic_DNA"/>
</dbReference>
<reference evidence="1" key="1">
    <citation type="submission" date="2021-06" db="EMBL/GenBank/DDBJ databases">
        <authorList>
            <person name="Ellington A.J."/>
            <person name="Bryan N.C."/>
            <person name="Christner B.C."/>
            <person name="Reisch C.R."/>
        </authorList>
    </citation>
    <scope>NUCLEOTIDE SEQUENCE</scope>
    <source>
        <strain evidence="1">L6-1</strain>
    </source>
</reference>
<evidence type="ECO:0000313" key="1">
    <source>
        <dbReference type="EMBL" id="QWS33730.1"/>
    </source>
</evidence>
<keyword evidence="2" id="KW-1185">Reference proteome</keyword>
<proteinExistence type="predicted"/>